<dbReference type="Proteomes" id="UP001152795">
    <property type="component" value="Unassembled WGS sequence"/>
</dbReference>
<evidence type="ECO:0000313" key="2">
    <source>
        <dbReference type="Proteomes" id="UP001152795"/>
    </source>
</evidence>
<organism evidence="1 2">
    <name type="scientific">Paramuricea clavata</name>
    <name type="common">Red gorgonian</name>
    <name type="synonym">Violescent sea-whip</name>
    <dbReference type="NCBI Taxonomy" id="317549"/>
    <lineage>
        <taxon>Eukaryota</taxon>
        <taxon>Metazoa</taxon>
        <taxon>Cnidaria</taxon>
        <taxon>Anthozoa</taxon>
        <taxon>Octocorallia</taxon>
        <taxon>Malacalcyonacea</taxon>
        <taxon>Plexauridae</taxon>
        <taxon>Paramuricea</taxon>
    </lineage>
</organism>
<accession>A0A6S7JWI0</accession>
<protein>
    <submittedName>
        <fullName evidence="1">Uncharacterized protein</fullName>
    </submittedName>
</protein>
<reference evidence="1" key="1">
    <citation type="submission" date="2020-04" db="EMBL/GenBank/DDBJ databases">
        <authorList>
            <person name="Alioto T."/>
            <person name="Alioto T."/>
            <person name="Gomez Garrido J."/>
        </authorList>
    </citation>
    <scope>NUCLEOTIDE SEQUENCE</scope>
    <source>
        <strain evidence="1">A484AB</strain>
    </source>
</reference>
<keyword evidence="2" id="KW-1185">Reference proteome</keyword>
<gene>
    <name evidence="1" type="ORF">PACLA_8A075101</name>
</gene>
<name>A0A6S7JWI0_PARCT</name>
<comment type="caution">
    <text evidence="1">The sequence shown here is derived from an EMBL/GenBank/DDBJ whole genome shotgun (WGS) entry which is preliminary data.</text>
</comment>
<dbReference type="OrthoDB" id="10037236at2759"/>
<sequence length="131" mass="14961">MLRNKVSRSRKRCRKLYYENKVEDMKHTKPKDWWGEVKRFCGLSMGTPDNIFANLEQDTQDPTVLSNLINDTFLEPMLNYPPLNDNVAVISENDTPIVVSVEEVLSHLQRIGSGKSSGPDNLPNWVLEASK</sequence>
<evidence type="ECO:0000313" key="1">
    <source>
        <dbReference type="EMBL" id="CAB4035448.1"/>
    </source>
</evidence>
<dbReference type="EMBL" id="CACRXK020021061">
    <property type="protein sequence ID" value="CAB4035448.1"/>
    <property type="molecule type" value="Genomic_DNA"/>
</dbReference>
<dbReference type="AlphaFoldDB" id="A0A6S7JWI0"/>
<dbReference type="PANTHER" id="PTHR47510">
    <property type="entry name" value="REVERSE TRANSCRIPTASE DOMAIN-CONTAINING PROTEIN"/>
    <property type="match status" value="1"/>
</dbReference>
<dbReference type="PANTHER" id="PTHR47510:SF3">
    <property type="entry name" value="ENDO_EXONUCLEASE_PHOSPHATASE DOMAIN-CONTAINING PROTEIN"/>
    <property type="match status" value="1"/>
</dbReference>
<proteinExistence type="predicted"/>
<feature type="non-terminal residue" evidence="1">
    <location>
        <position position="131"/>
    </location>
</feature>